<accession>A0A240EAM0</accession>
<keyword evidence="5" id="KW-0653">Protein transport</keyword>
<comment type="similarity">
    <text evidence="5">Belongs to the TatC family.</text>
</comment>
<dbReference type="OrthoDB" id="9777044at2"/>
<keyword evidence="5" id="KW-0811">Translocation</keyword>
<dbReference type="EMBL" id="OANT01000005">
    <property type="protein sequence ID" value="SNX45702.1"/>
    <property type="molecule type" value="Genomic_DNA"/>
</dbReference>
<dbReference type="AlphaFoldDB" id="A0A240EAM0"/>
<keyword evidence="2 5" id="KW-0812">Transmembrane</keyword>
<dbReference type="Pfam" id="PF00902">
    <property type="entry name" value="TatC"/>
    <property type="match status" value="1"/>
</dbReference>
<evidence type="ECO:0000256" key="1">
    <source>
        <dbReference type="ARBA" id="ARBA00004141"/>
    </source>
</evidence>
<keyword evidence="3 5" id="KW-1133">Transmembrane helix</keyword>
<dbReference type="Proteomes" id="UP000219042">
    <property type="component" value="Unassembled WGS sequence"/>
</dbReference>
<comment type="subcellular location">
    <subcellularLocation>
        <location evidence="5">Cell membrane</location>
        <topology evidence="5">Multi-pass membrane protein</topology>
    </subcellularLocation>
    <subcellularLocation>
        <location evidence="1">Membrane</location>
        <topology evidence="1">Multi-pass membrane protein</topology>
    </subcellularLocation>
</comment>
<dbReference type="GO" id="GO:0033281">
    <property type="term" value="C:TAT protein transport complex"/>
    <property type="evidence" value="ECO:0007669"/>
    <property type="project" value="UniProtKB-UniRule"/>
</dbReference>
<comment type="caution">
    <text evidence="5">Lacks conserved residue(s) required for the propagation of feature annotation.</text>
</comment>
<reference evidence="7" key="1">
    <citation type="submission" date="2016-09" db="EMBL/GenBank/DDBJ databases">
        <authorList>
            <person name="Varghese N."/>
            <person name="Submissions S."/>
        </authorList>
    </citation>
    <scope>NUCLEOTIDE SEQUENCE [LARGE SCALE GENOMIC DNA]</scope>
    <source>
        <strain evidence="7">ANC 4466</strain>
    </source>
</reference>
<dbReference type="GO" id="GO:0009977">
    <property type="term" value="F:proton motive force dependent protein transmembrane transporter activity"/>
    <property type="evidence" value="ECO:0007669"/>
    <property type="project" value="TreeGrafter"/>
</dbReference>
<name>A0A240EAM0_9GAMM</name>
<dbReference type="PRINTS" id="PR01840">
    <property type="entry name" value="TATCFAMILY"/>
</dbReference>
<evidence type="ECO:0000256" key="2">
    <source>
        <dbReference type="ARBA" id="ARBA00022692"/>
    </source>
</evidence>
<evidence type="ECO:0000256" key="5">
    <source>
        <dbReference type="HAMAP-Rule" id="MF_00902"/>
    </source>
</evidence>
<gene>
    <name evidence="5" type="primary">tatC</name>
    <name evidence="6" type="ORF">SAMN05421731_105257</name>
</gene>
<evidence type="ECO:0000313" key="7">
    <source>
        <dbReference type="Proteomes" id="UP000219042"/>
    </source>
</evidence>
<feature type="transmembrane region" description="Helical" evidence="5">
    <location>
        <begin position="162"/>
        <end position="192"/>
    </location>
</feature>
<dbReference type="GO" id="GO:0065002">
    <property type="term" value="P:intracellular protein transmembrane transport"/>
    <property type="evidence" value="ECO:0007669"/>
    <property type="project" value="TreeGrafter"/>
</dbReference>
<keyword evidence="4 5" id="KW-0472">Membrane</keyword>
<feature type="transmembrane region" description="Helical" evidence="5">
    <location>
        <begin position="28"/>
        <end position="46"/>
    </location>
</feature>
<evidence type="ECO:0000313" key="6">
    <source>
        <dbReference type="EMBL" id="SNX45702.1"/>
    </source>
</evidence>
<organism evidence="6 7">
    <name type="scientific">Acinetobacter puyangensis</name>
    <dbReference type="NCBI Taxonomy" id="1096779"/>
    <lineage>
        <taxon>Bacteria</taxon>
        <taxon>Pseudomonadati</taxon>
        <taxon>Pseudomonadota</taxon>
        <taxon>Gammaproteobacteria</taxon>
        <taxon>Moraxellales</taxon>
        <taxon>Moraxellaceae</taxon>
        <taxon>Acinetobacter</taxon>
    </lineage>
</organism>
<evidence type="ECO:0000256" key="4">
    <source>
        <dbReference type="ARBA" id="ARBA00023136"/>
    </source>
</evidence>
<feature type="transmembrane region" description="Helical" evidence="5">
    <location>
        <begin position="116"/>
        <end position="142"/>
    </location>
</feature>
<dbReference type="PANTHER" id="PTHR30371:SF0">
    <property type="entry name" value="SEC-INDEPENDENT PROTEIN TRANSLOCASE PROTEIN TATC, CHLOROPLASTIC-RELATED"/>
    <property type="match status" value="1"/>
</dbReference>
<keyword evidence="5" id="KW-0813">Transport</keyword>
<feature type="transmembrane region" description="Helical" evidence="5">
    <location>
        <begin position="82"/>
        <end position="104"/>
    </location>
</feature>
<dbReference type="GO" id="GO:0043953">
    <property type="term" value="P:protein transport by the Tat complex"/>
    <property type="evidence" value="ECO:0007669"/>
    <property type="project" value="UniProtKB-UniRule"/>
</dbReference>
<comment type="subunit">
    <text evidence="5">The Tat system comprises two distinct complexes: a TatABC complex, containing multiple copies of TatA, TatB and TatC subunits, and a separate TatA complex, containing only TatA subunits. Substrates initially bind to the TatABC complex, which probably triggers association of the separate TatA complex to form the active translocon.</text>
</comment>
<keyword evidence="5" id="KW-1003">Cell membrane</keyword>
<sequence>MTEKILEDQPALPAMKYSEHLKELRKRLIYIIAALLLVFFVLLPFAKHSYDILSQPLVKLLPTNTSMIATDVMSTFITPFKLNLYLAFLITIPFTLYQIWHFIAPALYQTEKKLGLAILALSTLLFFSGIIFSYSLILPLALKFFILASPENVLPMTDINSYLNFCVKLFLAFGLAFQIPILTYLLILTGILSIQQLEQHRKHIIVFFFFIAMFITPPDVFSMLALAVPMWLLFETGLFITKLSIKTQN</sequence>
<dbReference type="HAMAP" id="MF_00902">
    <property type="entry name" value="TatC"/>
    <property type="match status" value="1"/>
</dbReference>
<dbReference type="InterPro" id="IPR002033">
    <property type="entry name" value="TatC"/>
</dbReference>
<dbReference type="PANTHER" id="PTHR30371">
    <property type="entry name" value="SEC-INDEPENDENT PROTEIN TRANSLOCASE PROTEIN TATC"/>
    <property type="match status" value="1"/>
</dbReference>
<keyword evidence="7" id="KW-1185">Reference proteome</keyword>
<feature type="transmembrane region" description="Helical" evidence="5">
    <location>
        <begin position="204"/>
        <end position="234"/>
    </location>
</feature>
<evidence type="ECO:0000256" key="3">
    <source>
        <dbReference type="ARBA" id="ARBA00022989"/>
    </source>
</evidence>
<dbReference type="NCBIfam" id="TIGR00945">
    <property type="entry name" value="tatC"/>
    <property type="match status" value="1"/>
</dbReference>
<dbReference type="RefSeq" id="WP_097079461.1">
    <property type="nucleotide sequence ID" value="NZ_BAABHT010000005.1"/>
</dbReference>
<comment type="function">
    <text evidence="5">Part of the twin-arginine translocation (Tat) system that transports large folded proteins containing a characteristic twin-arginine motif in their signal peptide across membranes. Together with TatB, TatC is part of a receptor directly interacting with Tat signal peptides.</text>
</comment>
<proteinExistence type="inferred from homology"/>
<protein>
    <recommendedName>
        <fullName evidence="5">Sec-independent protein translocase protein TatC</fullName>
    </recommendedName>
</protein>